<dbReference type="CDD" id="cd09235">
    <property type="entry name" value="V_Alix"/>
    <property type="match status" value="1"/>
</dbReference>
<feature type="domain" description="BRO1" evidence="2">
    <location>
        <begin position="3"/>
        <end position="398"/>
    </location>
</feature>
<evidence type="ECO:0000256" key="1">
    <source>
        <dbReference type="SAM" id="MobiDB-lite"/>
    </source>
</evidence>
<reference evidence="3" key="1">
    <citation type="journal article" date="2014" name="PLoS Negl. Trop. Dis.">
        <title>Identification and characterization of seminal fluid proteins in the Asian tiger mosquito, Aedes albopictus.</title>
        <authorList>
            <person name="Boes K.E."/>
            <person name="Ribeiro J.M."/>
            <person name="Wong A."/>
            <person name="Harrington L.C."/>
            <person name="Wolfner M.F."/>
            <person name="Sirot L.K."/>
        </authorList>
    </citation>
    <scope>NUCLEOTIDE SEQUENCE</scope>
    <source>
        <tissue evidence="3">Reproductive organs</tissue>
    </source>
</reference>
<sequence length="839" mass="92869">MSDLLSVPLKKPTDVDVTRPLNNLIKSSYSSLGVEKIAEISESVNKFNQQRNSAVWKAFEKFESSLEIIYGYYDQLCALETKIVVQDFQVPFKWKDAFDKGSIFGGRMSLTLASLGYEKVCILFNIAALQSAVASSQGIDNDEGLKLAAKLFQQSAGIFNHLKSAAPAAIPQEPTMDFMMDTLNALASLMLAQAQEIFVFKAIKDSMKDLIVAKLCCQCEEMYSEALRLLQKDSVRTLWDKDWIATVAGKQAGFHALTMFYHSLVSKGNKAVGEEISRLQKSVELFKIAQSRSGKPNFLDEYATRAQRNLTEAKKDNDFIYNEMIPDINSLPGPGKAQLAKYLPIASPMSQNFKDLFADLVPVALHQAMAACDNRKNEIVNGEVMKLREATQAINSLLSSYNLPAAIEVTESGSTLPPSLLEKANTVREKGGIEGLLQMVGELPELLNRNREILDEAERMLNDESSSDEQLREKFKEQWTRTPSNKLTQTFRENCETYRKIINNAITADKTVREKFEKNRRGIELLSMPQEQLANEIPCGTTTNKDCNSSAAQKLRSLMESVETIKAERDVIESELRSATVNLKEQFLAALAADGAINEPAISLAEIGKTVAPLQSQVQDNLSRQETLIQDIKQAHQEFAAESGSSTQSNDAMLTQLATAYDVFSELQHNLQDGVKFYNDLTQLLITFQNKISDYCFARKTEKDELLKDLTQQASRQAQPPTPSIPAHLQSTTPAVPESPSSSAAAPAATAVMQTPYPMQPQGMPVPYGATAAVPYPTYVPPPMPQGFNPYATIPYPSNPNAYQGFPQAPAYYGTYPGAYANQQGQQPPQQNPNKPFGW</sequence>
<dbReference type="Pfam" id="PF13949">
    <property type="entry name" value="ALIX_LYPXL_bnd"/>
    <property type="match status" value="1"/>
</dbReference>
<feature type="region of interest" description="Disordered" evidence="1">
    <location>
        <begin position="712"/>
        <end position="748"/>
    </location>
</feature>
<dbReference type="SMART" id="SM01041">
    <property type="entry name" value="BRO1"/>
    <property type="match status" value="1"/>
</dbReference>
<organism evidence="3">
    <name type="scientific">Aedes albopictus</name>
    <name type="common">Asian tiger mosquito</name>
    <name type="synonym">Stegomyia albopicta</name>
    <dbReference type="NCBI Taxonomy" id="7160"/>
    <lineage>
        <taxon>Eukaryota</taxon>
        <taxon>Metazoa</taxon>
        <taxon>Ecdysozoa</taxon>
        <taxon>Arthropoda</taxon>
        <taxon>Hexapoda</taxon>
        <taxon>Insecta</taxon>
        <taxon>Pterygota</taxon>
        <taxon>Neoptera</taxon>
        <taxon>Endopterygota</taxon>
        <taxon>Diptera</taxon>
        <taxon>Nematocera</taxon>
        <taxon>Culicoidea</taxon>
        <taxon>Culicidae</taxon>
        <taxon>Culicinae</taxon>
        <taxon>Aedini</taxon>
        <taxon>Aedes</taxon>
        <taxon>Stegomyia</taxon>
    </lineage>
</organism>
<dbReference type="VEuPathDB" id="VectorBase:AALC636_016721"/>
<dbReference type="GO" id="GO:0000281">
    <property type="term" value="P:mitotic cytokinesis"/>
    <property type="evidence" value="ECO:0007669"/>
    <property type="project" value="TreeGrafter"/>
</dbReference>
<name>A0A023EVA8_AEDAL</name>
<dbReference type="PANTHER" id="PTHR23030:SF39">
    <property type="entry name" value="PROGRAMMED CELL DEATH 6-INTERACTING PROTEIN"/>
    <property type="match status" value="1"/>
</dbReference>
<dbReference type="VEuPathDB" id="VectorBase:AALFPA_067493"/>
<feature type="region of interest" description="Disordered" evidence="1">
    <location>
        <begin position="816"/>
        <end position="839"/>
    </location>
</feature>
<dbReference type="Gene3D" id="1.20.120.560">
    <property type="entry name" value="alix/aip1 in complex with the ypdl late domain"/>
    <property type="match status" value="1"/>
</dbReference>
<dbReference type="GO" id="GO:0005768">
    <property type="term" value="C:endosome"/>
    <property type="evidence" value="ECO:0007669"/>
    <property type="project" value="TreeGrafter"/>
</dbReference>
<dbReference type="Gene3D" id="1.20.140.50">
    <property type="entry name" value="alix/aip1 like domains"/>
    <property type="match status" value="1"/>
</dbReference>
<dbReference type="Gene3D" id="1.25.40.280">
    <property type="entry name" value="alix/aip1 like domains"/>
    <property type="match status" value="1"/>
</dbReference>
<dbReference type="PANTHER" id="PTHR23030">
    <property type="entry name" value="PCD6 INTERACTING PROTEIN-RELATED"/>
    <property type="match status" value="1"/>
</dbReference>
<dbReference type="FunFam" id="1.25.40.280:FF:000001">
    <property type="entry name" value="programmed cell death 6-interacting protein-like isoform X1"/>
    <property type="match status" value="1"/>
</dbReference>
<feature type="compositionally biased region" description="Low complexity" evidence="1">
    <location>
        <begin position="731"/>
        <end position="748"/>
    </location>
</feature>
<dbReference type="EMBL" id="GAPW01000213">
    <property type="protein sequence ID" value="JAC13385.1"/>
    <property type="molecule type" value="mRNA"/>
</dbReference>
<feature type="compositionally biased region" description="Low complexity" evidence="1">
    <location>
        <begin position="816"/>
        <end position="833"/>
    </location>
</feature>
<dbReference type="Pfam" id="PF03097">
    <property type="entry name" value="BRO1"/>
    <property type="match status" value="1"/>
</dbReference>
<evidence type="ECO:0000313" key="3">
    <source>
        <dbReference type="EMBL" id="JAC13385.1"/>
    </source>
</evidence>
<dbReference type="VEuPathDB" id="VectorBase:AALF027360"/>
<dbReference type="InterPro" id="IPR004328">
    <property type="entry name" value="BRO1_dom"/>
</dbReference>
<dbReference type="InterPro" id="IPR038499">
    <property type="entry name" value="BRO1_sf"/>
</dbReference>
<dbReference type="AlphaFoldDB" id="A0A023EVA8"/>
<accession>A0A023EVA8</accession>
<proteinExistence type="evidence at transcript level"/>
<dbReference type="InterPro" id="IPR025304">
    <property type="entry name" value="ALIX_V_dom"/>
</dbReference>
<dbReference type="CDD" id="cd09240">
    <property type="entry name" value="BRO1_Alix"/>
    <property type="match status" value="1"/>
</dbReference>
<protein>
    <submittedName>
        <fullName evidence="3">Putative programmed cell death protein</fullName>
    </submittedName>
</protein>
<evidence type="ECO:0000259" key="2">
    <source>
        <dbReference type="PROSITE" id="PS51180"/>
    </source>
</evidence>
<dbReference type="PROSITE" id="PS51180">
    <property type="entry name" value="BRO1"/>
    <property type="match status" value="1"/>
</dbReference>